<name>A0A6H1ZT98_9ZZZZ</name>
<dbReference type="EMBL" id="MT144212">
    <property type="protein sequence ID" value="QJA50699.1"/>
    <property type="molecule type" value="Genomic_DNA"/>
</dbReference>
<gene>
    <name evidence="2" type="ORF">MM415B02603_0002</name>
    <name evidence="1" type="ORF">TM448A01863_0005</name>
    <name evidence="3" type="ORF">TM448B02269_0009</name>
</gene>
<sequence length="246" mass="28261">MSLHVCAPLFYESEDRARILSATAAAHGISPVFFGVGQKWEGFWESKFLGFREHLAGVDREYTLVLDANDCVFLAGEEQILEAYERARNGHDILLQGAYGLYPHKLHRIGRHFRDLADGRGFGHPYPCAGLILGRTDALRRACNVLYEMWSEVPVWFPNKRDDDQGWWELGIYSGRVAAQIDYKAIVSLGMYRQKLWWFRLNKEQEGEELYGIVEPTKILHFTGWGRPGGMLSWWNRNAPRLGISL</sequence>
<accession>A0A6H1ZT98</accession>
<evidence type="ECO:0008006" key="4">
    <source>
        <dbReference type="Google" id="ProtNLM"/>
    </source>
</evidence>
<evidence type="ECO:0000313" key="3">
    <source>
        <dbReference type="EMBL" id="QJI01076.1"/>
    </source>
</evidence>
<proteinExistence type="predicted"/>
<reference evidence="1" key="1">
    <citation type="submission" date="2020-03" db="EMBL/GenBank/DDBJ databases">
        <title>The deep terrestrial virosphere.</title>
        <authorList>
            <person name="Holmfeldt K."/>
            <person name="Nilsson E."/>
            <person name="Simone D."/>
            <person name="Lopez-Fernandez M."/>
            <person name="Wu X."/>
            <person name="de Brujin I."/>
            <person name="Lundin D."/>
            <person name="Andersson A."/>
            <person name="Bertilsson S."/>
            <person name="Dopson M."/>
        </authorList>
    </citation>
    <scope>NUCLEOTIDE SEQUENCE</scope>
    <source>
        <strain evidence="2">MM415B02603</strain>
        <strain evidence="1">TM448A01863</strain>
        <strain evidence="3">TM448B02269</strain>
    </source>
</reference>
<protein>
    <recommendedName>
        <fullName evidence="4">Glycosyltransferase</fullName>
    </recommendedName>
</protein>
<evidence type="ECO:0000313" key="2">
    <source>
        <dbReference type="EMBL" id="QJA89132.1"/>
    </source>
</evidence>
<dbReference type="EMBL" id="MT142825">
    <property type="protein sequence ID" value="QJA89132.1"/>
    <property type="molecule type" value="Genomic_DNA"/>
</dbReference>
<dbReference type="AlphaFoldDB" id="A0A6H1ZT98"/>
<evidence type="ECO:0000313" key="1">
    <source>
        <dbReference type="EMBL" id="QJA50699.1"/>
    </source>
</evidence>
<organism evidence="1">
    <name type="scientific">viral metagenome</name>
    <dbReference type="NCBI Taxonomy" id="1070528"/>
    <lineage>
        <taxon>unclassified sequences</taxon>
        <taxon>metagenomes</taxon>
        <taxon>organismal metagenomes</taxon>
    </lineage>
</organism>
<dbReference type="EMBL" id="MT144896">
    <property type="protein sequence ID" value="QJI01076.1"/>
    <property type="molecule type" value="Genomic_DNA"/>
</dbReference>